<protein>
    <recommendedName>
        <fullName evidence="5">Pentatricopeptide repeat-containing protein 1</fullName>
    </recommendedName>
</protein>
<evidence type="ECO:0008006" key="5">
    <source>
        <dbReference type="Google" id="ProtNLM"/>
    </source>
</evidence>
<gene>
    <name evidence="3" type="ORF">PUN28_007828</name>
</gene>
<evidence type="ECO:0000256" key="2">
    <source>
        <dbReference type="PROSITE-ProRule" id="PRU00708"/>
    </source>
</evidence>
<evidence type="ECO:0000256" key="1">
    <source>
        <dbReference type="ARBA" id="ARBA00022737"/>
    </source>
</evidence>
<proteinExistence type="predicted"/>
<dbReference type="InterPro" id="IPR051222">
    <property type="entry name" value="PPR/CCM1_RNA-binding"/>
</dbReference>
<dbReference type="Pfam" id="PF13812">
    <property type="entry name" value="PPR_3"/>
    <property type="match status" value="1"/>
</dbReference>
<feature type="repeat" description="PPR" evidence="2">
    <location>
        <begin position="205"/>
        <end position="239"/>
    </location>
</feature>
<keyword evidence="4" id="KW-1185">Reference proteome</keyword>
<dbReference type="InterPro" id="IPR002885">
    <property type="entry name" value="PPR_rpt"/>
</dbReference>
<name>A0AAW2G006_9HYME</name>
<evidence type="ECO:0000313" key="3">
    <source>
        <dbReference type="EMBL" id="KAL0119655.1"/>
    </source>
</evidence>
<dbReference type="PANTHER" id="PTHR47942:SF63">
    <property type="entry name" value="PENTATRICOPEPTIDE REPEAT-CONTAINING PROTEIN"/>
    <property type="match status" value="1"/>
</dbReference>
<dbReference type="PROSITE" id="PS51375">
    <property type="entry name" value="PPR"/>
    <property type="match status" value="2"/>
</dbReference>
<evidence type="ECO:0000313" key="4">
    <source>
        <dbReference type="Proteomes" id="UP001430953"/>
    </source>
</evidence>
<keyword evidence="1" id="KW-0677">Repeat</keyword>
<sequence length="572" mass="66345">MFCQHIRSMIKLKDVIGHVNELNHFIISNQSKNEHLQHRLRLLVDSFCTQRLPKSTNVFGDISGRKFDHVEMDEREKQEENVQDTEGRIPRRFKPSMGQYAKMMKLHISKKDLNSALKVLDLMKENRDQPTMYLYNLLMRSFAMQGDIKQCFSLYNKAKKRGLQPNAATYTCLFNACSVADNKVVALEHLNNLRQSLYQKQVLLNETNYNAMIKAYSWHGKIAEAFQLADEMKDRRISIGEITYNSLFHGAISDKEAGLRHALIVWHLMRLNNFKPSLTTYNLLLRAIRDTKFGNLKPGDVLLSGFDQTKISITDRENPNLLALPPVFSTLVPLKEKRNVMQYNTDANNQKLPMNLNDVLVDNRLILFGGLEGFLNRMFDDDVKPNEKTITLLLDLIPNTVVAENQLIHVAEKNNIELDIDFFNMLIKRRSVRFDYKAAKEVVSIAEKKRLSPNVMTFGVLALGCQELSHAKEFLEGMEAFGRKPNSVIMGTLIHTACHRKNFEYLLFVMKYMVENRIKPSEQTIKCVKDFSQGLSKINKPTGKYRFRKQKYMDKNIGKFEEQYPKWQKMIK</sequence>
<dbReference type="Proteomes" id="UP001430953">
    <property type="component" value="Unassembled WGS sequence"/>
</dbReference>
<dbReference type="PANTHER" id="PTHR47942">
    <property type="entry name" value="TETRATRICOPEPTIDE REPEAT (TPR)-LIKE SUPERFAMILY PROTEIN-RELATED"/>
    <property type="match status" value="1"/>
</dbReference>
<comment type="caution">
    <text evidence="3">The sequence shown here is derived from an EMBL/GenBank/DDBJ whole genome shotgun (WGS) entry which is preliminary data.</text>
</comment>
<dbReference type="EMBL" id="JADYXP020000007">
    <property type="protein sequence ID" value="KAL0119655.1"/>
    <property type="molecule type" value="Genomic_DNA"/>
</dbReference>
<dbReference type="InterPro" id="IPR011990">
    <property type="entry name" value="TPR-like_helical_dom_sf"/>
</dbReference>
<dbReference type="AlphaFoldDB" id="A0AAW2G006"/>
<organism evidence="3 4">
    <name type="scientific">Cardiocondyla obscurior</name>
    <dbReference type="NCBI Taxonomy" id="286306"/>
    <lineage>
        <taxon>Eukaryota</taxon>
        <taxon>Metazoa</taxon>
        <taxon>Ecdysozoa</taxon>
        <taxon>Arthropoda</taxon>
        <taxon>Hexapoda</taxon>
        <taxon>Insecta</taxon>
        <taxon>Pterygota</taxon>
        <taxon>Neoptera</taxon>
        <taxon>Endopterygota</taxon>
        <taxon>Hymenoptera</taxon>
        <taxon>Apocrita</taxon>
        <taxon>Aculeata</taxon>
        <taxon>Formicoidea</taxon>
        <taxon>Formicidae</taxon>
        <taxon>Myrmicinae</taxon>
        <taxon>Cardiocondyla</taxon>
    </lineage>
</organism>
<reference evidence="3 4" key="1">
    <citation type="submission" date="2023-03" db="EMBL/GenBank/DDBJ databases">
        <title>High recombination rates correlate with genetic variation in Cardiocondyla obscurior ants.</title>
        <authorList>
            <person name="Errbii M."/>
        </authorList>
    </citation>
    <scope>NUCLEOTIDE SEQUENCE [LARGE SCALE GENOMIC DNA]</scope>
    <source>
        <strain evidence="3">Alpha-2009</strain>
        <tissue evidence="3">Whole body</tissue>
    </source>
</reference>
<dbReference type="Gene3D" id="1.25.40.10">
    <property type="entry name" value="Tetratricopeptide repeat domain"/>
    <property type="match status" value="2"/>
</dbReference>
<dbReference type="NCBIfam" id="TIGR00756">
    <property type="entry name" value="PPR"/>
    <property type="match status" value="2"/>
</dbReference>
<accession>A0AAW2G006</accession>
<feature type="repeat" description="PPR" evidence="2">
    <location>
        <begin position="131"/>
        <end position="165"/>
    </location>
</feature>
<dbReference type="Pfam" id="PF13041">
    <property type="entry name" value="PPR_2"/>
    <property type="match status" value="2"/>
</dbReference>